<feature type="domain" description="Enoyl reductase (ER)" evidence="2">
    <location>
        <begin position="18"/>
        <end position="336"/>
    </location>
</feature>
<gene>
    <name evidence="3" type="ORF">UFOPK2958_00757</name>
</gene>
<dbReference type="AlphaFoldDB" id="A0A6J6WNM6"/>
<dbReference type="Gene3D" id="3.90.180.10">
    <property type="entry name" value="Medium-chain alcohol dehydrogenases, catalytic domain"/>
    <property type="match status" value="1"/>
</dbReference>
<dbReference type="SUPFAM" id="SSF51735">
    <property type="entry name" value="NAD(P)-binding Rossmann-fold domains"/>
    <property type="match status" value="1"/>
</dbReference>
<dbReference type="SUPFAM" id="SSF50129">
    <property type="entry name" value="GroES-like"/>
    <property type="match status" value="1"/>
</dbReference>
<dbReference type="InterPro" id="IPR011032">
    <property type="entry name" value="GroES-like_sf"/>
</dbReference>
<reference evidence="3" key="1">
    <citation type="submission" date="2020-05" db="EMBL/GenBank/DDBJ databases">
        <authorList>
            <person name="Chiriac C."/>
            <person name="Salcher M."/>
            <person name="Ghai R."/>
            <person name="Kavagutti S V."/>
        </authorList>
    </citation>
    <scope>NUCLEOTIDE SEQUENCE</scope>
</reference>
<dbReference type="InterPro" id="IPR036291">
    <property type="entry name" value="NAD(P)-bd_dom_sf"/>
</dbReference>
<dbReference type="EMBL" id="CAFAAB010000074">
    <property type="protein sequence ID" value="CAB4784548.1"/>
    <property type="molecule type" value="Genomic_DNA"/>
</dbReference>
<keyword evidence="1" id="KW-0560">Oxidoreductase</keyword>
<dbReference type="Gene3D" id="3.40.50.720">
    <property type="entry name" value="NAD(P)-binding Rossmann-like Domain"/>
    <property type="match status" value="1"/>
</dbReference>
<evidence type="ECO:0000256" key="1">
    <source>
        <dbReference type="ARBA" id="ARBA00023002"/>
    </source>
</evidence>
<dbReference type="FunFam" id="3.40.50.720:FF:000121">
    <property type="entry name" value="Prostaglandin reductase 2"/>
    <property type="match status" value="1"/>
</dbReference>
<sequence length="345" mass="36511">MVPSVQNRQVVLTNRPDGLVDSSTTTVVVTDRPTCGEGQALIRVGLLSIDPTIRTWMNDAPGYLPPIEIGAVIRGGGGGVVVESCNDAYQVGDIVIGMTGWQEWAIADASNKFSVVPKGTGLTLPIVMNVLGVTGITAFYGLTDVGAFKSGDVVVVSGAAGATGSVAGQIAKARGAKKVIGIAGGPAKCAEVVELYGFDECLDYREPHLARRLREACPKGIDVYFDNVGGEVLDAVLMNIAMHGRVVLCGAISQYNNMSEFRGLKNHTMLIMRRARMEGFIVLDYMGRSAEAQLELATMVLNGTLRHQEHLVVGLENAPDALNLLFSGGNHGKTLVVVDDSVQLT</sequence>
<dbReference type="InterPro" id="IPR013149">
    <property type="entry name" value="ADH-like_C"/>
</dbReference>
<dbReference type="InterPro" id="IPR020843">
    <property type="entry name" value="ER"/>
</dbReference>
<dbReference type="PANTHER" id="PTHR43205:SF42">
    <property type="entry name" value="ALCOHOL DEHYDROGENASE, ZINC-CONTAINING (AFU_ORTHOLOGUE AFUA_7G04530)"/>
    <property type="match status" value="1"/>
</dbReference>
<dbReference type="InterPro" id="IPR045010">
    <property type="entry name" value="MDR_fam"/>
</dbReference>
<proteinExistence type="predicted"/>
<dbReference type="InterPro" id="IPR041694">
    <property type="entry name" value="ADH_N_2"/>
</dbReference>
<protein>
    <submittedName>
        <fullName evidence="3">Unannotated protein</fullName>
    </submittedName>
</protein>
<organism evidence="3">
    <name type="scientific">freshwater metagenome</name>
    <dbReference type="NCBI Taxonomy" id="449393"/>
    <lineage>
        <taxon>unclassified sequences</taxon>
        <taxon>metagenomes</taxon>
        <taxon>ecological metagenomes</taxon>
    </lineage>
</organism>
<dbReference type="Pfam" id="PF16884">
    <property type="entry name" value="ADH_N_2"/>
    <property type="match status" value="1"/>
</dbReference>
<dbReference type="GO" id="GO:0016628">
    <property type="term" value="F:oxidoreductase activity, acting on the CH-CH group of donors, NAD or NADP as acceptor"/>
    <property type="evidence" value="ECO:0007669"/>
    <property type="project" value="InterPro"/>
</dbReference>
<dbReference type="Pfam" id="PF00107">
    <property type="entry name" value="ADH_zinc_N"/>
    <property type="match status" value="1"/>
</dbReference>
<dbReference type="SMART" id="SM00829">
    <property type="entry name" value="PKS_ER"/>
    <property type="match status" value="1"/>
</dbReference>
<evidence type="ECO:0000259" key="2">
    <source>
        <dbReference type="SMART" id="SM00829"/>
    </source>
</evidence>
<dbReference type="PANTHER" id="PTHR43205">
    <property type="entry name" value="PROSTAGLANDIN REDUCTASE"/>
    <property type="match status" value="1"/>
</dbReference>
<accession>A0A6J6WNM6</accession>
<name>A0A6J6WNM6_9ZZZZ</name>
<dbReference type="CDD" id="cd05288">
    <property type="entry name" value="PGDH"/>
    <property type="match status" value="1"/>
</dbReference>
<evidence type="ECO:0000313" key="3">
    <source>
        <dbReference type="EMBL" id="CAB4784548.1"/>
    </source>
</evidence>